<evidence type="ECO:0000313" key="3">
    <source>
        <dbReference type="EMBL" id="QEV58622.1"/>
    </source>
</evidence>
<proteinExistence type="predicted"/>
<dbReference type="AlphaFoldDB" id="A0A5P2X881"/>
<feature type="compositionally biased region" description="Basic residues" evidence="1">
    <location>
        <begin position="1"/>
        <end position="12"/>
    </location>
</feature>
<feature type="region of interest" description="Disordered" evidence="1">
    <location>
        <begin position="190"/>
        <end position="283"/>
    </location>
</feature>
<dbReference type="Pfam" id="PF13384">
    <property type="entry name" value="HTH_23"/>
    <property type="match status" value="1"/>
</dbReference>
<dbReference type="KEGG" id="sspb:CP982_07730"/>
<dbReference type="InterPro" id="IPR036388">
    <property type="entry name" value="WH-like_DNA-bd_sf"/>
</dbReference>
<feature type="domain" description="HTH cro/C1-type" evidence="2">
    <location>
        <begin position="77"/>
        <end position="126"/>
    </location>
</feature>
<feature type="compositionally biased region" description="Basic and acidic residues" evidence="1">
    <location>
        <begin position="13"/>
        <end position="25"/>
    </location>
</feature>
<name>A0A5P2X881_STRST</name>
<dbReference type="EMBL" id="CP023690">
    <property type="protein sequence ID" value="QEV58622.1"/>
    <property type="molecule type" value="Genomic_DNA"/>
</dbReference>
<gene>
    <name evidence="3" type="ORF">CP982_07730</name>
</gene>
<dbReference type="PROSITE" id="PS50943">
    <property type="entry name" value="HTH_CROC1"/>
    <property type="match status" value="1"/>
</dbReference>
<accession>A0A5P2X881</accession>
<protein>
    <recommendedName>
        <fullName evidence="2">HTH cro/C1-type domain-containing protein</fullName>
    </recommendedName>
</protein>
<feature type="region of interest" description="Disordered" evidence="1">
    <location>
        <begin position="1"/>
        <end position="25"/>
    </location>
</feature>
<evidence type="ECO:0000259" key="2">
    <source>
        <dbReference type="PROSITE" id="PS50943"/>
    </source>
</evidence>
<dbReference type="Gene3D" id="1.10.10.10">
    <property type="entry name" value="Winged helix-like DNA-binding domain superfamily/Winged helix DNA-binding domain"/>
    <property type="match status" value="1"/>
</dbReference>
<dbReference type="CDD" id="cd00093">
    <property type="entry name" value="HTH_XRE"/>
    <property type="match status" value="1"/>
</dbReference>
<reference evidence="3 4" key="1">
    <citation type="submission" date="2017-09" db="EMBL/GenBank/DDBJ databases">
        <authorList>
            <person name="Lee N."/>
            <person name="Cho B.-K."/>
        </authorList>
    </citation>
    <scope>NUCLEOTIDE SEQUENCE [LARGE SCALE GENOMIC DNA]</scope>
    <source>
        <strain evidence="3 4">ATCC 27465</strain>
    </source>
</reference>
<dbReference type="InterPro" id="IPR001387">
    <property type="entry name" value="Cro/C1-type_HTH"/>
</dbReference>
<evidence type="ECO:0000313" key="4">
    <source>
        <dbReference type="Proteomes" id="UP000326505"/>
    </source>
</evidence>
<feature type="compositionally biased region" description="Basic residues" evidence="1">
    <location>
        <begin position="198"/>
        <end position="207"/>
    </location>
</feature>
<sequence length="283" mass="31653">MPPHPRHQPAPHRRGEAVTSEADHTPSRACYLRGCRETACEQANYRYMARLRLDHHRGQRRRHDATQTRNHVERLYAHGWTQAQISRAARLAHTTIRGLEDGQATVSPATARAVLNIPITQAPDDLRDVDATGTVRRIRALAAIGYSLASLAPHLKLHVSAVGRISRGEYEHVRATTAHTTTRIYRELSRTPGTNQRARNHARKHGWHGPLAWDDNIDNPDAKPETAHGRQRPGQAPPDIDPRRVARLTSEGLTTAQIAERIGCHPRTVTRARKRAQQQAVAA</sequence>
<dbReference type="OrthoDB" id="4551696at2"/>
<evidence type="ECO:0000256" key="1">
    <source>
        <dbReference type="SAM" id="MobiDB-lite"/>
    </source>
</evidence>
<dbReference type="Proteomes" id="UP000326505">
    <property type="component" value="Chromosome"/>
</dbReference>
<organism evidence="3 4">
    <name type="scientific">Streptomyces spectabilis</name>
    <dbReference type="NCBI Taxonomy" id="68270"/>
    <lineage>
        <taxon>Bacteria</taxon>
        <taxon>Bacillati</taxon>
        <taxon>Actinomycetota</taxon>
        <taxon>Actinomycetes</taxon>
        <taxon>Kitasatosporales</taxon>
        <taxon>Streptomycetaceae</taxon>
        <taxon>Streptomyces</taxon>
    </lineage>
</organism>